<feature type="transmembrane region" description="Helical" evidence="1">
    <location>
        <begin position="65"/>
        <end position="84"/>
    </location>
</feature>
<sequence>MSGNYYDTEKKTSGYTKVSRALSGAQYENIPHPLDEELLIGRVVEVLAVDISRAIFVKRAQSSTVVGMLIISIHFTIGVVTWIIKRKNSTSSHSTLY</sequence>
<name>A0A0L0FVR7_9EUKA</name>
<protein>
    <submittedName>
        <fullName evidence="2">Uncharacterized protein</fullName>
    </submittedName>
</protein>
<dbReference type="Proteomes" id="UP000054560">
    <property type="component" value="Unassembled WGS sequence"/>
</dbReference>
<evidence type="ECO:0000313" key="2">
    <source>
        <dbReference type="EMBL" id="KNC80033.1"/>
    </source>
</evidence>
<gene>
    <name evidence="2" type="ORF">SARC_07599</name>
</gene>
<keyword evidence="1" id="KW-1133">Transmembrane helix</keyword>
<proteinExistence type="predicted"/>
<dbReference type="EMBL" id="KQ242207">
    <property type="protein sequence ID" value="KNC80033.1"/>
    <property type="molecule type" value="Genomic_DNA"/>
</dbReference>
<keyword evidence="3" id="KW-1185">Reference proteome</keyword>
<accession>A0A0L0FVR7</accession>
<evidence type="ECO:0000313" key="3">
    <source>
        <dbReference type="Proteomes" id="UP000054560"/>
    </source>
</evidence>
<organism evidence="2 3">
    <name type="scientific">Sphaeroforma arctica JP610</name>
    <dbReference type="NCBI Taxonomy" id="667725"/>
    <lineage>
        <taxon>Eukaryota</taxon>
        <taxon>Ichthyosporea</taxon>
        <taxon>Ichthyophonida</taxon>
        <taxon>Sphaeroforma</taxon>
    </lineage>
</organism>
<keyword evidence="1" id="KW-0812">Transmembrane</keyword>
<keyword evidence="1" id="KW-0472">Membrane</keyword>
<dbReference type="AlphaFoldDB" id="A0A0L0FVR7"/>
<reference evidence="2 3" key="1">
    <citation type="submission" date="2011-02" db="EMBL/GenBank/DDBJ databases">
        <title>The Genome Sequence of Sphaeroforma arctica JP610.</title>
        <authorList>
            <consortium name="The Broad Institute Genome Sequencing Platform"/>
            <person name="Russ C."/>
            <person name="Cuomo C."/>
            <person name="Young S.K."/>
            <person name="Zeng Q."/>
            <person name="Gargeya S."/>
            <person name="Alvarado L."/>
            <person name="Berlin A."/>
            <person name="Chapman S.B."/>
            <person name="Chen Z."/>
            <person name="Freedman E."/>
            <person name="Gellesch M."/>
            <person name="Goldberg J."/>
            <person name="Griggs A."/>
            <person name="Gujja S."/>
            <person name="Heilman E."/>
            <person name="Heiman D."/>
            <person name="Howarth C."/>
            <person name="Mehta T."/>
            <person name="Neiman D."/>
            <person name="Pearson M."/>
            <person name="Roberts A."/>
            <person name="Saif S."/>
            <person name="Shea T."/>
            <person name="Shenoy N."/>
            <person name="Sisk P."/>
            <person name="Stolte C."/>
            <person name="Sykes S."/>
            <person name="White J."/>
            <person name="Yandava C."/>
            <person name="Burger G."/>
            <person name="Gray M.W."/>
            <person name="Holland P.W.H."/>
            <person name="King N."/>
            <person name="Lang F.B.F."/>
            <person name="Roger A.J."/>
            <person name="Ruiz-Trillo I."/>
            <person name="Haas B."/>
            <person name="Nusbaum C."/>
            <person name="Birren B."/>
        </authorList>
    </citation>
    <scope>NUCLEOTIDE SEQUENCE [LARGE SCALE GENOMIC DNA]</scope>
    <source>
        <strain evidence="2 3">JP610</strain>
    </source>
</reference>
<dbReference type="GeneID" id="25908103"/>
<evidence type="ECO:0000256" key="1">
    <source>
        <dbReference type="SAM" id="Phobius"/>
    </source>
</evidence>
<dbReference type="RefSeq" id="XP_014153935.1">
    <property type="nucleotide sequence ID" value="XM_014298460.1"/>
</dbReference>